<reference evidence="1 2" key="1">
    <citation type="submission" date="2024-11" db="EMBL/GenBank/DDBJ databases">
        <title>Using genomics to understand microbial adaptation to soil warming.</title>
        <authorList>
            <person name="Deangelis K.M. PhD."/>
        </authorList>
    </citation>
    <scope>NUCLEOTIDE SEQUENCE [LARGE SCALE GENOMIC DNA]</scope>
    <source>
        <strain evidence="1 2">GAS97</strain>
    </source>
</reference>
<dbReference type="RefSeq" id="WP_404609770.1">
    <property type="nucleotide sequence ID" value="NZ_JBIYDN010000015.1"/>
</dbReference>
<dbReference type="Proteomes" id="UP001620514">
    <property type="component" value="Unassembled WGS sequence"/>
</dbReference>
<sequence>MTVSELIEELQKFPGHHPVVIEYPGEPNYETGGMGFELGSIDGATERVIFSHHQPTVVISALGWCK</sequence>
<gene>
    <name evidence="1" type="ORF">ABH943_004708</name>
</gene>
<dbReference type="EMBL" id="JBIYDN010000015">
    <property type="protein sequence ID" value="MFK4444686.1"/>
    <property type="molecule type" value="Genomic_DNA"/>
</dbReference>
<protein>
    <submittedName>
        <fullName evidence="1">Uncharacterized protein</fullName>
    </submittedName>
</protein>
<proteinExistence type="predicted"/>
<comment type="caution">
    <text evidence="1">The sequence shown here is derived from an EMBL/GenBank/DDBJ whole genome shotgun (WGS) entry which is preliminary data.</text>
</comment>
<evidence type="ECO:0000313" key="2">
    <source>
        <dbReference type="Proteomes" id="UP001620514"/>
    </source>
</evidence>
<keyword evidence="2" id="KW-1185">Reference proteome</keyword>
<name>A0ABW8MQH6_9BURK</name>
<accession>A0ABW8MQH6</accession>
<evidence type="ECO:0000313" key="1">
    <source>
        <dbReference type="EMBL" id="MFK4444686.1"/>
    </source>
</evidence>
<organism evidence="1 2">
    <name type="scientific">Caballeronia udeis</name>
    <dbReference type="NCBI Taxonomy" id="1232866"/>
    <lineage>
        <taxon>Bacteria</taxon>
        <taxon>Pseudomonadati</taxon>
        <taxon>Pseudomonadota</taxon>
        <taxon>Betaproteobacteria</taxon>
        <taxon>Burkholderiales</taxon>
        <taxon>Burkholderiaceae</taxon>
        <taxon>Caballeronia</taxon>
    </lineage>
</organism>